<feature type="compositionally biased region" description="Low complexity" evidence="1">
    <location>
        <begin position="95"/>
        <end position="104"/>
    </location>
</feature>
<evidence type="ECO:0000256" key="1">
    <source>
        <dbReference type="SAM" id="MobiDB-lite"/>
    </source>
</evidence>
<dbReference type="InParanoid" id="A0A482XNA3"/>
<evidence type="ECO:0000313" key="3">
    <source>
        <dbReference type="Proteomes" id="UP000291343"/>
    </source>
</evidence>
<name>A0A482XNA3_LAOST</name>
<feature type="compositionally biased region" description="Gly residues" evidence="1">
    <location>
        <begin position="131"/>
        <end position="142"/>
    </location>
</feature>
<feature type="compositionally biased region" description="Polar residues" evidence="1">
    <location>
        <begin position="530"/>
        <end position="552"/>
    </location>
</feature>
<feature type="compositionally biased region" description="Low complexity" evidence="1">
    <location>
        <begin position="447"/>
        <end position="472"/>
    </location>
</feature>
<dbReference type="OrthoDB" id="6281275at2759"/>
<sequence length="558" mass="57271">MRKLARFDLSDLANTKLIRTPRPLYFGDTAHNPETNPRVRLRPSVGEAGGGAVAGGGGGGVSSPPNRQRRPPLLAHHQSVPPLTPPLHTRATGGSSSRLSTSECSSLDVAVGGGVGGVGGGGGGEWRRASDGGGGAGGGGGEDSSCCSAGSSLDSMTRADFHSSDDSLIIDRIRKSFEQKEEFLRRPVVAAVSPRAPPVGGGAAPIQWPAAIPASCVNPPPAQAQQVVSWRTPPVASNAAAALQVAAVTPSRSKHLTRIDEASSGTGCSARLGGGGGLVPVAARAQVFEEGAAGQAGVQLFRSELAGLSEKRSAPDVALRRRQFEAGTAKNQNGGGDERRAAGGGRGGGGGLSRSLDMPCAAMSGNRTTPVGGSRLHCVPPSSSPTPQGLVTSNSSSNIGEAATSWLEEEEWVTTSSSSPPPTTQPRHKAVRQDSYLAACHKPQTQATTESAEASSSAVASAEASAELAVTADSMDEGKGKEKKLKKKKKLKSSSLRSAVRPSRLDLGAKVARPLSCSTPPPQDTKETRSNNLPTKDLQQNSDVDQSHQKTSLLLEKF</sequence>
<protein>
    <submittedName>
        <fullName evidence="2">Uncharacterized protein</fullName>
    </submittedName>
</protein>
<feature type="compositionally biased region" description="Gly residues" evidence="1">
    <location>
        <begin position="47"/>
        <end position="61"/>
    </location>
</feature>
<feature type="region of interest" description="Disordered" evidence="1">
    <location>
        <begin position="118"/>
        <end position="152"/>
    </location>
</feature>
<dbReference type="EMBL" id="QKKF02004567">
    <property type="protein sequence ID" value="RZF47322.1"/>
    <property type="molecule type" value="Genomic_DNA"/>
</dbReference>
<reference evidence="2 3" key="1">
    <citation type="journal article" date="2017" name="Gigascience">
        <title>Genome sequence of the small brown planthopper, Laodelphax striatellus.</title>
        <authorList>
            <person name="Zhu J."/>
            <person name="Jiang F."/>
            <person name="Wang X."/>
            <person name="Yang P."/>
            <person name="Bao Y."/>
            <person name="Zhao W."/>
            <person name="Wang W."/>
            <person name="Lu H."/>
            <person name="Wang Q."/>
            <person name="Cui N."/>
            <person name="Li J."/>
            <person name="Chen X."/>
            <person name="Luo L."/>
            <person name="Yu J."/>
            <person name="Kang L."/>
            <person name="Cui F."/>
        </authorList>
    </citation>
    <scope>NUCLEOTIDE SEQUENCE [LARGE SCALE GENOMIC DNA]</scope>
    <source>
        <strain evidence="2">Lst14</strain>
    </source>
</reference>
<feature type="region of interest" description="Disordered" evidence="1">
    <location>
        <begin position="23"/>
        <end position="104"/>
    </location>
</feature>
<dbReference type="Proteomes" id="UP000291343">
    <property type="component" value="Unassembled WGS sequence"/>
</dbReference>
<dbReference type="STRING" id="195883.A0A482XNA3"/>
<evidence type="ECO:0000313" key="2">
    <source>
        <dbReference type="EMBL" id="RZF47322.1"/>
    </source>
</evidence>
<feature type="compositionally biased region" description="Gly residues" evidence="1">
    <location>
        <begin position="342"/>
        <end position="352"/>
    </location>
</feature>
<accession>A0A482XNA3</accession>
<keyword evidence="3" id="KW-1185">Reference proteome</keyword>
<feature type="compositionally biased region" description="Basic residues" evidence="1">
    <location>
        <begin position="481"/>
        <end position="492"/>
    </location>
</feature>
<organism evidence="2 3">
    <name type="scientific">Laodelphax striatellus</name>
    <name type="common">Small brown planthopper</name>
    <name type="synonym">Delphax striatella</name>
    <dbReference type="NCBI Taxonomy" id="195883"/>
    <lineage>
        <taxon>Eukaryota</taxon>
        <taxon>Metazoa</taxon>
        <taxon>Ecdysozoa</taxon>
        <taxon>Arthropoda</taxon>
        <taxon>Hexapoda</taxon>
        <taxon>Insecta</taxon>
        <taxon>Pterygota</taxon>
        <taxon>Neoptera</taxon>
        <taxon>Paraneoptera</taxon>
        <taxon>Hemiptera</taxon>
        <taxon>Auchenorrhyncha</taxon>
        <taxon>Fulgoroidea</taxon>
        <taxon>Delphacidae</taxon>
        <taxon>Criomorphinae</taxon>
        <taxon>Laodelphax</taxon>
    </lineage>
</organism>
<proteinExistence type="predicted"/>
<feature type="compositionally biased region" description="Low complexity" evidence="1">
    <location>
        <begin position="143"/>
        <end position="152"/>
    </location>
</feature>
<dbReference type="AlphaFoldDB" id="A0A482XNA3"/>
<feature type="region of interest" description="Disordered" evidence="1">
    <location>
        <begin position="324"/>
        <end position="558"/>
    </location>
</feature>
<feature type="compositionally biased region" description="Polar residues" evidence="1">
    <location>
        <begin position="385"/>
        <end position="399"/>
    </location>
</feature>
<gene>
    <name evidence="2" type="ORF">LSTR_LSTR012608</name>
</gene>
<comment type="caution">
    <text evidence="2">The sequence shown here is derived from an EMBL/GenBank/DDBJ whole genome shotgun (WGS) entry which is preliminary data.</text>
</comment>